<accession>A0A6J6FM72</accession>
<dbReference type="EMBL" id="CAEZTR010000142">
    <property type="protein sequence ID" value="CAB4588235.1"/>
    <property type="molecule type" value="Genomic_DNA"/>
</dbReference>
<reference evidence="1" key="1">
    <citation type="submission" date="2020-05" db="EMBL/GenBank/DDBJ databases">
        <authorList>
            <person name="Chiriac C."/>
            <person name="Salcher M."/>
            <person name="Ghai R."/>
            <person name="Kavagutti S V."/>
        </authorList>
    </citation>
    <scope>NUCLEOTIDE SEQUENCE</scope>
</reference>
<protein>
    <submittedName>
        <fullName evidence="1">Unannotated protein</fullName>
    </submittedName>
</protein>
<sequence>MRGFAPGSHWWKDQLRSRVVRSNQRHDTGNMKERTNHDAGGLFRRRCTSNWCRLWCKHSPDGACESGRTWEVNEVSVRKTCSFWSTGCSTREEQHCGIVFINRSAWKRRVIGARWSKKMINFRKIVDFDIVRQTRFKESLHSRAISKDKAWFRKFNAMEEFGWCPPTIEAGNNCPTRQCCPPANDVRRHVR</sequence>
<name>A0A6J6FM72_9ZZZZ</name>
<evidence type="ECO:0000313" key="1">
    <source>
        <dbReference type="EMBL" id="CAB4588235.1"/>
    </source>
</evidence>
<organism evidence="1">
    <name type="scientific">freshwater metagenome</name>
    <dbReference type="NCBI Taxonomy" id="449393"/>
    <lineage>
        <taxon>unclassified sequences</taxon>
        <taxon>metagenomes</taxon>
        <taxon>ecological metagenomes</taxon>
    </lineage>
</organism>
<gene>
    <name evidence="1" type="ORF">UFOPK1711_01674</name>
</gene>
<dbReference type="AlphaFoldDB" id="A0A6J6FM72"/>
<proteinExistence type="predicted"/>